<keyword evidence="1" id="KW-0560">Oxidoreductase</keyword>
<dbReference type="InterPro" id="IPR036291">
    <property type="entry name" value="NAD(P)-bd_dom_sf"/>
</dbReference>
<dbReference type="PROSITE" id="PS00670">
    <property type="entry name" value="D_2_HYDROXYACID_DH_2"/>
    <property type="match status" value="1"/>
</dbReference>
<evidence type="ECO:0000313" key="4">
    <source>
        <dbReference type="EMBL" id="QNI35062.1"/>
    </source>
</evidence>
<feature type="domain" description="D-isomer specific 2-hydroxyacid dehydrogenase NAD-binding" evidence="3">
    <location>
        <begin position="99"/>
        <end position="285"/>
    </location>
</feature>
<dbReference type="Proteomes" id="UP000515312">
    <property type="component" value="Chromosome"/>
</dbReference>
<evidence type="ECO:0000256" key="2">
    <source>
        <dbReference type="ARBA" id="ARBA00023027"/>
    </source>
</evidence>
<dbReference type="SUPFAM" id="SSF51735">
    <property type="entry name" value="NAD(P)-binding Rossmann-fold domains"/>
    <property type="match status" value="1"/>
</dbReference>
<keyword evidence="2" id="KW-0520">NAD</keyword>
<accession>A0A7G8BR92</accession>
<dbReference type="PANTHER" id="PTHR43333">
    <property type="entry name" value="2-HACID_DH_C DOMAIN-CONTAINING PROTEIN"/>
    <property type="match status" value="1"/>
</dbReference>
<evidence type="ECO:0000256" key="1">
    <source>
        <dbReference type="ARBA" id="ARBA00023002"/>
    </source>
</evidence>
<dbReference type="InterPro" id="IPR029753">
    <property type="entry name" value="D-isomer_DH_CS"/>
</dbReference>
<dbReference type="AlphaFoldDB" id="A0A7G8BR92"/>
<evidence type="ECO:0000313" key="5">
    <source>
        <dbReference type="Proteomes" id="UP000515312"/>
    </source>
</evidence>
<keyword evidence="5" id="KW-1185">Reference proteome</keyword>
<gene>
    <name evidence="4" type="ORF">H7849_18385</name>
</gene>
<dbReference type="PANTHER" id="PTHR43333:SF1">
    <property type="entry name" value="D-ISOMER SPECIFIC 2-HYDROXYACID DEHYDROGENASE NAD-BINDING DOMAIN-CONTAINING PROTEIN"/>
    <property type="match status" value="1"/>
</dbReference>
<dbReference type="GO" id="GO:0051287">
    <property type="term" value="F:NAD binding"/>
    <property type="evidence" value="ECO:0007669"/>
    <property type="project" value="InterPro"/>
</dbReference>
<reference evidence="4 5" key="1">
    <citation type="submission" date="2020-08" db="EMBL/GenBank/DDBJ databases">
        <title>Edaphobacter telluris sp. nov. and Acidobacterium dinghuensis sp. nov., two acidobacteria isolated from forest soil.</title>
        <authorList>
            <person name="Fu J."/>
            <person name="Qiu L."/>
        </authorList>
    </citation>
    <scope>NUCLEOTIDE SEQUENCE [LARGE SCALE GENOMIC DNA]</scope>
    <source>
        <strain evidence="4">4Y35</strain>
    </source>
</reference>
<dbReference type="EMBL" id="CP060394">
    <property type="protein sequence ID" value="QNI35062.1"/>
    <property type="molecule type" value="Genomic_DNA"/>
</dbReference>
<evidence type="ECO:0000259" key="3">
    <source>
        <dbReference type="Pfam" id="PF02826"/>
    </source>
</evidence>
<dbReference type="InterPro" id="IPR006140">
    <property type="entry name" value="D-isomer_DH_NAD-bd"/>
</dbReference>
<organism evidence="4 5">
    <name type="scientific">Alloacidobacterium dinghuense</name>
    <dbReference type="NCBI Taxonomy" id="2763107"/>
    <lineage>
        <taxon>Bacteria</taxon>
        <taxon>Pseudomonadati</taxon>
        <taxon>Acidobacteriota</taxon>
        <taxon>Terriglobia</taxon>
        <taxon>Terriglobales</taxon>
        <taxon>Acidobacteriaceae</taxon>
        <taxon>Alloacidobacterium</taxon>
    </lineage>
</organism>
<protein>
    <submittedName>
        <fullName evidence="4">2-hydroxyacid dehydrogenase</fullName>
    </submittedName>
</protein>
<dbReference type="KEGG" id="adin:H7849_18385"/>
<sequence>MKVGVPHWTDESLLAKLPADVVVRVLPKAPSAPIEIDFWAAPLFRKDAEPVAPYLRGVKVVQSLQAGVDWVRSFVPPGAVLCDAQGAHNVATSEWTVSVILAATKFLPFYFDLQRAGKWISREAAEDNYRSIYKTDKHSYPPVLIEELAGKTVMIVGYGSIGRSIEERLAPFGVNFIRIARTAKSGVESVDRLLDLLPSADVVVLIVPLTPETHHLMDAGAIARMKQGALLVNAARGPVVETDALVEALREKRIRAALDVTDPEPLPAGHPLWSAPNLLLTPHVGGSSPLYMSRAFDLVAEQVKRFAKGEPLKNVVEGDY</sequence>
<dbReference type="GO" id="GO:0016616">
    <property type="term" value="F:oxidoreductase activity, acting on the CH-OH group of donors, NAD or NADP as acceptor"/>
    <property type="evidence" value="ECO:0007669"/>
    <property type="project" value="UniProtKB-ARBA"/>
</dbReference>
<dbReference type="Gene3D" id="3.40.50.720">
    <property type="entry name" value="NAD(P)-binding Rossmann-like Domain"/>
    <property type="match status" value="2"/>
</dbReference>
<proteinExistence type="predicted"/>
<dbReference type="CDD" id="cd12166">
    <property type="entry name" value="2-Hacid_dh_7"/>
    <property type="match status" value="1"/>
</dbReference>
<dbReference type="Pfam" id="PF02826">
    <property type="entry name" value="2-Hacid_dh_C"/>
    <property type="match status" value="1"/>
</dbReference>
<dbReference type="PROSITE" id="PS00671">
    <property type="entry name" value="D_2_HYDROXYACID_DH_3"/>
    <property type="match status" value="1"/>
</dbReference>
<name>A0A7G8BR92_9BACT</name>